<name>A0ABX1W3X8_9SPHI</name>
<reference evidence="2 3" key="1">
    <citation type="submission" date="2020-05" db="EMBL/GenBank/DDBJ databases">
        <authorList>
            <person name="Khan S.A."/>
            <person name="Jeon C.O."/>
            <person name="Chun B.H."/>
        </authorList>
    </citation>
    <scope>NUCLEOTIDE SEQUENCE [LARGE SCALE GENOMIC DNA]</scope>
    <source>
        <strain evidence="2 3">S1162</strain>
    </source>
</reference>
<evidence type="ECO:0000313" key="2">
    <source>
        <dbReference type="EMBL" id="NNU34703.1"/>
    </source>
</evidence>
<dbReference type="RefSeq" id="WP_175270376.1">
    <property type="nucleotide sequence ID" value="NZ_JABFCR010000064.1"/>
</dbReference>
<proteinExistence type="predicted"/>
<dbReference type="EMBL" id="JABFCR010000064">
    <property type="protein sequence ID" value="NNU34703.1"/>
    <property type="molecule type" value="Genomic_DNA"/>
</dbReference>
<comment type="caution">
    <text evidence="2">The sequence shown here is derived from an EMBL/GenBank/DDBJ whole genome shotgun (WGS) entry which is preliminary data.</text>
</comment>
<evidence type="ECO:0000256" key="1">
    <source>
        <dbReference type="SAM" id="SignalP"/>
    </source>
</evidence>
<sequence length="106" mass="12160">MKIILSLILSCFLLASFAQDTKKEEILYIIDNVPLIDDPTEEMGDLRTDEIEDITVVTDKDKIKGYGYATVNKIIFIQTKPFAKRSDEVKKYLPQKVWNVKTAYGI</sequence>
<dbReference type="Proteomes" id="UP000566071">
    <property type="component" value="Unassembled WGS sequence"/>
</dbReference>
<feature type="chain" id="PRO_5045618250" description="TonB-dependent receptor plug domain-containing protein" evidence="1">
    <location>
        <begin position="19"/>
        <end position="106"/>
    </location>
</feature>
<organism evidence="2 3">
    <name type="scientific">Mucilaginibacter humi</name>
    <dbReference type="NCBI Taxonomy" id="2732510"/>
    <lineage>
        <taxon>Bacteria</taxon>
        <taxon>Pseudomonadati</taxon>
        <taxon>Bacteroidota</taxon>
        <taxon>Sphingobacteriia</taxon>
        <taxon>Sphingobacteriales</taxon>
        <taxon>Sphingobacteriaceae</taxon>
        <taxon>Mucilaginibacter</taxon>
    </lineage>
</organism>
<accession>A0ABX1W3X8</accession>
<protein>
    <recommendedName>
        <fullName evidence="4">TonB-dependent receptor plug domain-containing protein</fullName>
    </recommendedName>
</protein>
<keyword evidence="3" id="KW-1185">Reference proteome</keyword>
<feature type="signal peptide" evidence="1">
    <location>
        <begin position="1"/>
        <end position="18"/>
    </location>
</feature>
<evidence type="ECO:0000313" key="3">
    <source>
        <dbReference type="Proteomes" id="UP000566071"/>
    </source>
</evidence>
<keyword evidence="1" id="KW-0732">Signal</keyword>
<gene>
    <name evidence="2" type="ORF">HK413_12700</name>
</gene>
<evidence type="ECO:0008006" key="4">
    <source>
        <dbReference type="Google" id="ProtNLM"/>
    </source>
</evidence>